<keyword evidence="5" id="KW-0732">Signal</keyword>
<sequence>MGASRTLVAHCESLDDDLGIRDISDGNEFNWSFRENLSGSTLYWCDMHNDHQHASFKVFWPERNHSWLRYRCNYKECFWIAKDDGIYLRVIPESREDGGARRKQAVEDPTRHKTITHSTAKQGQTLALSTPCLANFHEDKWELRPERWHVHVVNNLGARKTLFAHCQSKNDDIGNRTIAPGAEITWSFKPNFFGTTLYWCYTRTDHEHTAFDVYWEESKHNWLRYRCNYKECFWIAKDDGFYIRIIPEKRDELIHKWEPGW</sequence>
<comment type="subcellular location">
    <subcellularLocation>
        <location evidence="1 6">Secreted</location>
    </subcellularLocation>
</comment>
<evidence type="ECO:0000313" key="8">
    <source>
        <dbReference type="EMBL" id="KAB2636489.1"/>
    </source>
</evidence>
<organism evidence="8 9">
    <name type="scientific">Pyrus ussuriensis x Pyrus communis</name>
    <dbReference type="NCBI Taxonomy" id="2448454"/>
    <lineage>
        <taxon>Eukaryota</taxon>
        <taxon>Viridiplantae</taxon>
        <taxon>Streptophyta</taxon>
        <taxon>Embryophyta</taxon>
        <taxon>Tracheophyta</taxon>
        <taxon>Spermatophyta</taxon>
        <taxon>Magnoliopsida</taxon>
        <taxon>eudicotyledons</taxon>
        <taxon>Gunneridae</taxon>
        <taxon>Pentapetalae</taxon>
        <taxon>rosids</taxon>
        <taxon>fabids</taxon>
        <taxon>Rosales</taxon>
        <taxon>Rosaceae</taxon>
        <taxon>Amygdaloideae</taxon>
        <taxon>Maleae</taxon>
        <taxon>Pyrus</taxon>
    </lineage>
</organism>
<dbReference type="GO" id="GO:0005576">
    <property type="term" value="C:extracellular region"/>
    <property type="evidence" value="ECO:0007669"/>
    <property type="project" value="UniProtKB-SubCell"/>
</dbReference>
<reference evidence="8 9" key="3">
    <citation type="submission" date="2019-11" db="EMBL/GenBank/DDBJ databases">
        <title>A de novo genome assembly of a pear dwarfing rootstock.</title>
        <authorList>
            <person name="Wang F."/>
            <person name="Wang J."/>
            <person name="Li S."/>
            <person name="Zhang Y."/>
            <person name="Fang M."/>
            <person name="Ma L."/>
            <person name="Zhao Y."/>
            <person name="Jiang S."/>
        </authorList>
    </citation>
    <scope>NUCLEOTIDE SEQUENCE [LARGE SCALE GENOMIC DNA]</scope>
    <source>
        <strain evidence="8">S2</strain>
        <tissue evidence="8">Leaf</tissue>
    </source>
</reference>
<dbReference type="OrthoDB" id="1727555at2759"/>
<comment type="caution">
    <text evidence="8">The sequence shown here is derived from an EMBL/GenBank/DDBJ whole genome shotgun (WGS) entry which is preliminary data.</text>
</comment>
<keyword evidence="3 6" id="KW-0713">Self-incompatibility</keyword>
<keyword evidence="4 6" id="KW-0964">Secreted</keyword>
<evidence type="ECO:0000256" key="1">
    <source>
        <dbReference type="ARBA" id="ARBA00004613"/>
    </source>
</evidence>
<evidence type="ECO:0000256" key="5">
    <source>
        <dbReference type="ARBA" id="ARBA00022729"/>
    </source>
</evidence>
<dbReference type="PANTHER" id="PTHR31232:SF156">
    <property type="entry name" value="PLANT SELF-INCOMPATIBILITY PROTEIN S1 FAMILY-RELATED"/>
    <property type="match status" value="1"/>
</dbReference>
<evidence type="ECO:0000256" key="4">
    <source>
        <dbReference type="ARBA" id="ARBA00022525"/>
    </source>
</evidence>
<dbReference type="PANTHER" id="PTHR31232">
    <property type="match status" value="1"/>
</dbReference>
<dbReference type="InterPro" id="IPR010264">
    <property type="entry name" value="Self-incomp_S1"/>
</dbReference>
<dbReference type="Pfam" id="PF05938">
    <property type="entry name" value="Self-incomp_S1"/>
    <property type="match status" value="2"/>
</dbReference>
<evidence type="ECO:0000256" key="2">
    <source>
        <dbReference type="ARBA" id="ARBA00005581"/>
    </source>
</evidence>
<reference evidence="8 9" key="1">
    <citation type="submission" date="2019-09" db="EMBL/GenBank/DDBJ databases">
        <authorList>
            <person name="Ou C."/>
        </authorList>
    </citation>
    <scope>NUCLEOTIDE SEQUENCE [LARGE SCALE GENOMIC DNA]</scope>
    <source>
        <strain evidence="8">S2</strain>
        <tissue evidence="8">Leaf</tissue>
    </source>
</reference>
<proteinExistence type="inferred from homology"/>
<evidence type="ECO:0000256" key="6">
    <source>
        <dbReference type="RuleBase" id="RU367044"/>
    </source>
</evidence>
<protein>
    <recommendedName>
        <fullName evidence="6">S-protein homolog</fullName>
    </recommendedName>
</protein>
<feature type="region of interest" description="Disordered" evidence="7">
    <location>
        <begin position="98"/>
        <end position="120"/>
    </location>
</feature>
<comment type="similarity">
    <text evidence="2 6">Belongs to the plant self-incompatibility (S1) protein family.</text>
</comment>
<feature type="compositionally biased region" description="Basic and acidic residues" evidence="7">
    <location>
        <begin position="98"/>
        <end position="111"/>
    </location>
</feature>
<evidence type="ECO:0000256" key="3">
    <source>
        <dbReference type="ARBA" id="ARBA00022471"/>
    </source>
</evidence>
<name>A0A5N5I9W3_9ROSA</name>
<accession>A0A5N5I9W3</accession>
<keyword evidence="9" id="KW-1185">Reference proteome</keyword>
<dbReference type="EMBL" id="SMOL01000004">
    <property type="protein sequence ID" value="KAB2636489.1"/>
    <property type="molecule type" value="Genomic_DNA"/>
</dbReference>
<dbReference type="Proteomes" id="UP000327157">
    <property type="component" value="Chromosome 5"/>
</dbReference>
<dbReference type="GO" id="GO:0060320">
    <property type="term" value="P:rejection of self pollen"/>
    <property type="evidence" value="ECO:0007669"/>
    <property type="project" value="UniProtKB-KW"/>
</dbReference>
<reference evidence="9" key="2">
    <citation type="submission" date="2019-10" db="EMBL/GenBank/DDBJ databases">
        <title>A de novo genome assembly of a pear dwarfing rootstock.</title>
        <authorList>
            <person name="Wang F."/>
            <person name="Wang J."/>
            <person name="Li S."/>
            <person name="Zhang Y."/>
            <person name="Fang M."/>
            <person name="Ma L."/>
            <person name="Zhao Y."/>
            <person name="Jiang S."/>
        </authorList>
    </citation>
    <scope>NUCLEOTIDE SEQUENCE [LARGE SCALE GENOMIC DNA]</scope>
</reference>
<evidence type="ECO:0000256" key="7">
    <source>
        <dbReference type="SAM" id="MobiDB-lite"/>
    </source>
</evidence>
<gene>
    <name evidence="8" type="ORF">D8674_027023</name>
</gene>
<dbReference type="AlphaFoldDB" id="A0A5N5I9W3"/>
<evidence type="ECO:0000313" key="9">
    <source>
        <dbReference type="Proteomes" id="UP000327157"/>
    </source>
</evidence>